<keyword evidence="3 7" id="KW-0812">Transmembrane</keyword>
<organism evidence="9 10">
    <name type="scientific">Prymnesium parvum</name>
    <name type="common">Toxic golden alga</name>
    <dbReference type="NCBI Taxonomy" id="97485"/>
    <lineage>
        <taxon>Eukaryota</taxon>
        <taxon>Haptista</taxon>
        <taxon>Haptophyta</taxon>
        <taxon>Prymnesiophyceae</taxon>
        <taxon>Prymnesiales</taxon>
        <taxon>Prymnesiaceae</taxon>
        <taxon>Prymnesium</taxon>
    </lineage>
</organism>
<evidence type="ECO:0000256" key="5">
    <source>
        <dbReference type="ARBA" id="ARBA00023136"/>
    </source>
</evidence>
<dbReference type="InterPro" id="IPR003416">
    <property type="entry name" value="MgtC/SapB/SrpB/YhiD_fam"/>
</dbReference>
<comment type="caution">
    <text evidence="9">The sequence shown here is derived from an EMBL/GenBank/DDBJ whole genome shotgun (WGS) entry which is preliminary data.</text>
</comment>
<dbReference type="PRINTS" id="PR01837">
    <property type="entry name" value="MGTCSAPBPROT"/>
</dbReference>
<dbReference type="PANTHER" id="PTHR33778">
    <property type="entry name" value="PROTEIN MGTC"/>
    <property type="match status" value="1"/>
</dbReference>
<accession>A0AB34JN28</accession>
<feature type="transmembrane region" description="Helical" evidence="7">
    <location>
        <begin position="61"/>
        <end position="83"/>
    </location>
</feature>
<dbReference type="PANTHER" id="PTHR33778:SF1">
    <property type="entry name" value="MAGNESIUM TRANSPORTER YHID-RELATED"/>
    <property type="match status" value="1"/>
</dbReference>
<evidence type="ECO:0000259" key="8">
    <source>
        <dbReference type="Pfam" id="PF02308"/>
    </source>
</evidence>
<reference evidence="9 10" key="1">
    <citation type="journal article" date="2024" name="Science">
        <title>Giant polyketide synthase enzymes in the biosynthesis of giant marine polyether toxins.</title>
        <authorList>
            <person name="Fallon T.R."/>
            <person name="Shende V.V."/>
            <person name="Wierzbicki I.H."/>
            <person name="Pendleton A.L."/>
            <person name="Watervoot N.F."/>
            <person name="Auber R.P."/>
            <person name="Gonzalez D.J."/>
            <person name="Wisecaver J.H."/>
            <person name="Moore B.S."/>
        </authorList>
    </citation>
    <scope>NUCLEOTIDE SEQUENCE [LARGE SCALE GENOMIC DNA]</scope>
    <source>
        <strain evidence="9 10">12B1</strain>
    </source>
</reference>
<keyword evidence="5 7" id="KW-0472">Membrane</keyword>
<evidence type="ECO:0000256" key="3">
    <source>
        <dbReference type="ARBA" id="ARBA00022692"/>
    </source>
</evidence>
<gene>
    <name evidence="9" type="ORF">AB1Y20_017315</name>
</gene>
<protein>
    <recommendedName>
        <fullName evidence="8">MgtC/SapB/SrpB/YhiD N-terminal domain-containing protein</fullName>
    </recommendedName>
</protein>
<feature type="region of interest" description="Disordered" evidence="6">
    <location>
        <begin position="1"/>
        <end position="31"/>
    </location>
</feature>
<evidence type="ECO:0000256" key="2">
    <source>
        <dbReference type="ARBA" id="ARBA00022475"/>
    </source>
</evidence>
<keyword evidence="4 7" id="KW-1133">Transmembrane helix</keyword>
<evidence type="ECO:0000313" key="9">
    <source>
        <dbReference type="EMBL" id="KAL1522323.1"/>
    </source>
</evidence>
<dbReference type="AlphaFoldDB" id="A0AB34JN28"/>
<evidence type="ECO:0000256" key="6">
    <source>
        <dbReference type="SAM" id="MobiDB-lite"/>
    </source>
</evidence>
<dbReference type="InterPro" id="IPR049177">
    <property type="entry name" value="MgtC_SapB_SrpB_YhiD_N"/>
</dbReference>
<keyword evidence="10" id="KW-1185">Reference proteome</keyword>
<name>A0AB34JN28_PRYPA</name>
<feature type="domain" description="MgtC/SapB/SrpB/YhiD N-terminal" evidence="8">
    <location>
        <begin position="141"/>
        <end position="330"/>
    </location>
</feature>
<evidence type="ECO:0000313" key="10">
    <source>
        <dbReference type="Proteomes" id="UP001515480"/>
    </source>
</evidence>
<feature type="compositionally biased region" description="Pro residues" evidence="6">
    <location>
        <begin position="364"/>
        <end position="374"/>
    </location>
</feature>
<keyword evidence="2" id="KW-1003">Cell membrane</keyword>
<dbReference type="GO" id="GO:0005886">
    <property type="term" value="C:plasma membrane"/>
    <property type="evidence" value="ECO:0007669"/>
    <property type="project" value="UniProtKB-SubCell"/>
</dbReference>
<comment type="subcellular location">
    <subcellularLocation>
        <location evidence="1">Cell membrane</location>
        <topology evidence="1">Multi-pass membrane protein</topology>
    </subcellularLocation>
</comment>
<dbReference type="EMBL" id="JBGBPQ010000006">
    <property type="protein sequence ID" value="KAL1522323.1"/>
    <property type="molecule type" value="Genomic_DNA"/>
</dbReference>
<evidence type="ECO:0000256" key="4">
    <source>
        <dbReference type="ARBA" id="ARBA00022989"/>
    </source>
</evidence>
<sequence>MSHKRSCKISGSRQGSRVETGEGSLFSASSSATSSTRPLRMRADLLWCSFFSAEASVGTRIFYTLLALVSAVYTVVALLAPLITPECTLPLSRRQLGQGNTGGVEEAEPNPSYPKDPCRWIRYAVLLGLNKWEADMCCRVVMSIVMGSIIGFERRRADRPAGIRTMAMVCLGTCVFTIDSMFAFVDSTMGWDSSRVSAAIPSGNSSLSVPYSHNSGLSASPLLGLSVLLWLEPLYIPLLPLAPALISESVHSSACTALAGVGFLGAASIWKGAPTNKDGSPATPEIHGLTTATSVWLSAAVGIMCGGGLYLPSFFATAVGVVYLRFAPRLQVSQMETEPSSPDEMESLREPLNPNGRLKKPELLLPPPPPPNPTPALSRESSNRQSRSSLMSPSAQRKASIYA</sequence>
<evidence type="ECO:0000256" key="1">
    <source>
        <dbReference type="ARBA" id="ARBA00004651"/>
    </source>
</evidence>
<dbReference type="Pfam" id="PF02308">
    <property type="entry name" value="MgtC"/>
    <property type="match status" value="1"/>
</dbReference>
<feature type="compositionally biased region" description="Low complexity" evidence="6">
    <location>
        <begin position="375"/>
        <end position="394"/>
    </location>
</feature>
<proteinExistence type="predicted"/>
<dbReference type="Proteomes" id="UP001515480">
    <property type="component" value="Unassembled WGS sequence"/>
</dbReference>
<feature type="region of interest" description="Disordered" evidence="6">
    <location>
        <begin position="335"/>
        <end position="403"/>
    </location>
</feature>
<evidence type="ECO:0000256" key="7">
    <source>
        <dbReference type="SAM" id="Phobius"/>
    </source>
</evidence>